<dbReference type="AlphaFoldDB" id="A0A5E4PGC8"/>
<dbReference type="Pfam" id="PF04860">
    <property type="entry name" value="Phage_portal"/>
    <property type="match status" value="1"/>
</dbReference>
<dbReference type="RefSeq" id="WP_148339264.1">
    <property type="nucleotide sequence ID" value="NZ_LR699119.1"/>
</dbReference>
<dbReference type="OrthoDB" id="3078222at2"/>
<name>A0A5E4PGC8_9COXI</name>
<keyword evidence="3" id="KW-1185">Reference proteome</keyword>
<sequence>MGIKDGFKDIVSRVKKNGARKKTVPRRDTVPYARTLQLGLMYSQKVIVKPTPPNIRYFSRTPYARQAIRRIKDPLCSLKFDIKPIDDTKPNRYLLKQCAVAKACFEHPNNEDNWRNFLGQIVEDWLVFGAGVFEQQLSNDPVRPLWMWPVDAQSIQIYPAWSGAKNEARYVQTLGYTNVGWLEGRQLRDDELSYIKANASTETPYGFGALEIAFNTINRQLGVADFAGNLATNAQPKQILFMPGLTPEKIREFRTYWINEVEGQGITPMVGGKDKPEAVQLFPGGDEGLFLEYQQFVIREIATAFGLSPMNMGIEQDVNRSTAEVSADRDWDNTIVPLAELISTYITRHVLHALLGYYQLEFKFEALYREDEESLANIYQTYYKNNAITPNEHRAELGKPPMQSEWGDKTFADFQIAMSAARGTKQLKDPDLPDGGGGEAVQEETENPDDLGNSDNPESED</sequence>
<protein>
    <recommendedName>
        <fullName evidence="4">Phage portal protein</fullName>
    </recommendedName>
</protein>
<feature type="region of interest" description="Disordered" evidence="1">
    <location>
        <begin position="422"/>
        <end position="461"/>
    </location>
</feature>
<accession>A0A5E4PGC8</accession>
<dbReference type="InterPro" id="IPR006944">
    <property type="entry name" value="Phage/GTA_portal"/>
</dbReference>
<dbReference type="Proteomes" id="UP000324194">
    <property type="component" value="Chromosome 1"/>
</dbReference>
<proteinExistence type="predicted"/>
<organism evidence="2 3">
    <name type="scientific">Aquicella siphonis</name>
    <dbReference type="NCBI Taxonomy" id="254247"/>
    <lineage>
        <taxon>Bacteria</taxon>
        <taxon>Pseudomonadati</taxon>
        <taxon>Pseudomonadota</taxon>
        <taxon>Gammaproteobacteria</taxon>
        <taxon>Legionellales</taxon>
        <taxon>Coxiellaceae</taxon>
        <taxon>Aquicella</taxon>
    </lineage>
</organism>
<reference evidence="2 3" key="1">
    <citation type="submission" date="2019-08" db="EMBL/GenBank/DDBJ databases">
        <authorList>
            <person name="Guy L."/>
        </authorList>
    </citation>
    <scope>NUCLEOTIDE SEQUENCE [LARGE SCALE GENOMIC DNA]</scope>
    <source>
        <strain evidence="2 3">SGT-108</strain>
    </source>
</reference>
<gene>
    <name evidence="2" type="ORF">AQUSIP_13100</name>
</gene>
<evidence type="ECO:0000313" key="2">
    <source>
        <dbReference type="EMBL" id="VVC76009.1"/>
    </source>
</evidence>
<dbReference type="EMBL" id="LR699119">
    <property type="protein sequence ID" value="VVC76009.1"/>
    <property type="molecule type" value="Genomic_DNA"/>
</dbReference>
<dbReference type="KEGG" id="asip:AQUSIP_13100"/>
<evidence type="ECO:0008006" key="4">
    <source>
        <dbReference type="Google" id="ProtNLM"/>
    </source>
</evidence>
<evidence type="ECO:0000256" key="1">
    <source>
        <dbReference type="SAM" id="MobiDB-lite"/>
    </source>
</evidence>
<evidence type="ECO:0000313" key="3">
    <source>
        <dbReference type="Proteomes" id="UP000324194"/>
    </source>
</evidence>